<reference evidence="2" key="2">
    <citation type="submission" date="2002-03" db="EMBL/GenBank/DDBJ databases">
        <title>Oryza sativa nipponbare(GA3) genomic DNA, chromosome 2, PAC clone:P0519A12.</title>
        <authorList>
            <person name="Sasaki T."/>
            <person name="Matsumoto T."/>
            <person name="Yamamoto K."/>
        </authorList>
    </citation>
    <scope>NUCLEOTIDE SEQUENCE</scope>
</reference>
<accession>Q6H6T0</accession>
<protein>
    <submittedName>
        <fullName evidence="3">Uncharacterized protein</fullName>
    </submittedName>
</protein>
<dbReference type="EMBL" id="AP004839">
    <property type="protein sequence ID" value="BAD25533.1"/>
    <property type="molecule type" value="Genomic_DNA"/>
</dbReference>
<name>Q6H6T0_ORYSJ</name>
<evidence type="ECO:0000256" key="1">
    <source>
        <dbReference type="SAM" id="MobiDB-lite"/>
    </source>
</evidence>
<dbReference type="AlphaFoldDB" id="Q6H6T0"/>
<feature type="compositionally biased region" description="Basic residues" evidence="1">
    <location>
        <begin position="40"/>
        <end position="52"/>
    </location>
</feature>
<evidence type="ECO:0000313" key="4">
    <source>
        <dbReference type="Proteomes" id="UP000000763"/>
    </source>
</evidence>
<evidence type="ECO:0000313" key="2">
    <source>
        <dbReference type="EMBL" id="BAD25533.1"/>
    </source>
</evidence>
<reference evidence="4" key="4">
    <citation type="journal article" date="2008" name="Nucleic Acids Res.">
        <title>The rice annotation project database (RAP-DB): 2008 update.</title>
        <authorList>
            <consortium name="The rice annotation project (RAP)"/>
        </authorList>
    </citation>
    <scope>GENOME REANNOTATION</scope>
    <source>
        <strain evidence="4">cv. Nipponbare</strain>
    </source>
</reference>
<reference evidence="3" key="1">
    <citation type="submission" date="2002-03" db="EMBL/GenBank/DDBJ databases">
        <title>Oryza sativa nipponbare(GA3) genomic DNA, chromosome 2, PAC clone:P0048B08.</title>
        <authorList>
            <person name="Sasaki T."/>
            <person name="Matsumoto T."/>
            <person name="Yamamoto K."/>
        </authorList>
    </citation>
    <scope>NUCLEOTIDE SEQUENCE</scope>
</reference>
<gene>
    <name evidence="3" type="ORF">P0048B08.4</name>
    <name evidence="2" type="ORF">P0519A12.35</name>
</gene>
<proteinExistence type="predicted"/>
<dbReference type="Proteomes" id="UP000000763">
    <property type="component" value="Chromosome 2"/>
</dbReference>
<feature type="region of interest" description="Disordered" evidence="1">
    <location>
        <begin position="30"/>
        <end position="52"/>
    </location>
</feature>
<evidence type="ECO:0000313" key="3">
    <source>
        <dbReference type="EMBL" id="BAD25569.1"/>
    </source>
</evidence>
<reference evidence="4" key="3">
    <citation type="journal article" date="2005" name="Nature">
        <title>The map-based sequence of the rice genome.</title>
        <authorList>
            <consortium name="International rice genome sequencing project (IRGSP)"/>
            <person name="Matsumoto T."/>
            <person name="Wu J."/>
            <person name="Kanamori H."/>
            <person name="Katayose Y."/>
            <person name="Fujisawa M."/>
            <person name="Namiki N."/>
            <person name="Mizuno H."/>
            <person name="Yamamoto K."/>
            <person name="Antonio B.A."/>
            <person name="Baba T."/>
            <person name="Sakata K."/>
            <person name="Nagamura Y."/>
            <person name="Aoki H."/>
            <person name="Arikawa K."/>
            <person name="Arita K."/>
            <person name="Bito T."/>
            <person name="Chiden Y."/>
            <person name="Fujitsuka N."/>
            <person name="Fukunaka R."/>
            <person name="Hamada M."/>
            <person name="Harada C."/>
            <person name="Hayashi A."/>
            <person name="Hijishita S."/>
            <person name="Honda M."/>
            <person name="Hosokawa S."/>
            <person name="Ichikawa Y."/>
            <person name="Idonuma A."/>
            <person name="Iijima M."/>
            <person name="Ikeda M."/>
            <person name="Ikeno M."/>
            <person name="Ito K."/>
            <person name="Ito S."/>
            <person name="Ito T."/>
            <person name="Ito Y."/>
            <person name="Ito Y."/>
            <person name="Iwabuchi A."/>
            <person name="Kamiya K."/>
            <person name="Karasawa W."/>
            <person name="Kurita K."/>
            <person name="Katagiri S."/>
            <person name="Kikuta A."/>
            <person name="Kobayashi H."/>
            <person name="Kobayashi N."/>
            <person name="Machita K."/>
            <person name="Maehara T."/>
            <person name="Masukawa M."/>
            <person name="Mizubayashi T."/>
            <person name="Mukai Y."/>
            <person name="Nagasaki H."/>
            <person name="Nagata Y."/>
            <person name="Naito S."/>
            <person name="Nakashima M."/>
            <person name="Nakama Y."/>
            <person name="Nakamichi Y."/>
            <person name="Nakamura M."/>
            <person name="Meguro A."/>
            <person name="Negishi M."/>
            <person name="Ohta I."/>
            <person name="Ohta T."/>
            <person name="Okamoto M."/>
            <person name="Ono N."/>
            <person name="Saji S."/>
            <person name="Sakaguchi M."/>
            <person name="Sakai K."/>
            <person name="Shibata M."/>
            <person name="Shimokawa T."/>
            <person name="Song J."/>
            <person name="Takazaki Y."/>
            <person name="Terasawa K."/>
            <person name="Tsugane M."/>
            <person name="Tsuji K."/>
            <person name="Ueda S."/>
            <person name="Waki K."/>
            <person name="Yamagata H."/>
            <person name="Yamamoto M."/>
            <person name="Yamamoto S."/>
            <person name="Yamane H."/>
            <person name="Yoshiki S."/>
            <person name="Yoshihara R."/>
            <person name="Yukawa K."/>
            <person name="Zhong H."/>
            <person name="Yano M."/>
            <person name="Yuan Q."/>
            <person name="Ouyang S."/>
            <person name="Liu J."/>
            <person name="Jones K.M."/>
            <person name="Gansberger K."/>
            <person name="Moffat K."/>
            <person name="Hill J."/>
            <person name="Bera J."/>
            <person name="Fadrosh D."/>
            <person name="Jin S."/>
            <person name="Johri S."/>
            <person name="Kim M."/>
            <person name="Overton L."/>
            <person name="Reardon M."/>
            <person name="Tsitrin T."/>
            <person name="Vuong H."/>
            <person name="Weaver B."/>
            <person name="Ciecko A."/>
            <person name="Tallon L."/>
            <person name="Jackson J."/>
            <person name="Pai G."/>
            <person name="Aken S.V."/>
            <person name="Utterback T."/>
            <person name="Reidmuller S."/>
            <person name="Feldblyum T."/>
            <person name="Hsiao J."/>
            <person name="Zismann V."/>
            <person name="Iobst S."/>
            <person name="de Vazeille A.R."/>
            <person name="Buell C.R."/>
            <person name="Ying K."/>
            <person name="Li Y."/>
            <person name="Lu T."/>
            <person name="Huang Y."/>
            <person name="Zhao Q."/>
            <person name="Feng Q."/>
            <person name="Zhang L."/>
            <person name="Zhu J."/>
            <person name="Weng Q."/>
            <person name="Mu J."/>
            <person name="Lu Y."/>
            <person name="Fan D."/>
            <person name="Liu Y."/>
            <person name="Guan J."/>
            <person name="Zhang Y."/>
            <person name="Yu S."/>
            <person name="Liu X."/>
            <person name="Zhang Y."/>
            <person name="Hong G."/>
            <person name="Han B."/>
            <person name="Choisne N."/>
            <person name="Demange N."/>
            <person name="Orjeda G."/>
            <person name="Samain S."/>
            <person name="Cattolico L."/>
            <person name="Pelletier E."/>
            <person name="Couloux A."/>
            <person name="Segurens B."/>
            <person name="Wincker P."/>
            <person name="D'Hont A."/>
            <person name="Scarpelli C."/>
            <person name="Weissenbach J."/>
            <person name="Salanoubat M."/>
            <person name="Quetier F."/>
            <person name="Yu Y."/>
            <person name="Kim H.R."/>
            <person name="Rambo T."/>
            <person name="Currie J."/>
            <person name="Collura K."/>
            <person name="Luo M."/>
            <person name="Yang T."/>
            <person name="Ammiraju J.S.S."/>
            <person name="Engler F."/>
            <person name="Soderlund C."/>
            <person name="Wing R.A."/>
            <person name="Palmer L.E."/>
            <person name="de la Bastide M."/>
            <person name="Spiegel L."/>
            <person name="Nascimento L."/>
            <person name="Zutavern T."/>
            <person name="O'Shaughnessy A."/>
            <person name="Dike S."/>
            <person name="Dedhia N."/>
            <person name="Preston R."/>
            <person name="Balija V."/>
            <person name="McCombie W.R."/>
            <person name="Chow T."/>
            <person name="Chen H."/>
            <person name="Chung M."/>
            <person name="Chen C."/>
            <person name="Shaw J."/>
            <person name="Wu H."/>
            <person name="Hsiao K."/>
            <person name="Chao Y."/>
            <person name="Chu M."/>
            <person name="Cheng C."/>
            <person name="Hour A."/>
            <person name="Lee P."/>
            <person name="Lin S."/>
            <person name="Lin Y."/>
            <person name="Liou J."/>
            <person name="Liu S."/>
            <person name="Hsing Y."/>
            <person name="Raghuvanshi S."/>
            <person name="Mohanty A."/>
            <person name="Bharti A.K."/>
            <person name="Gaur A."/>
            <person name="Gupta V."/>
            <person name="Kumar D."/>
            <person name="Ravi V."/>
            <person name="Vij S."/>
            <person name="Kapur A."/>
            <person name="Khurana P."/>
            <person name="Khurana P."/>
            <person name="Khurana J.P."/>
            <person name="Tyagi A.K."/>
            <person name="Gaikwad K."/>
            <person name="Singh A."/>
            <person name="Dalal V."/>
            <person name="Srivastava S."/>
            <person name="Dixit A."/>
            <person name="Pal A.K."/>
            <person name="Ghazi I.A."/>
            <person name="Yadav M."/>
            <person name="Pandit A."/>
            <person name="Bhargava A."/>
            <person name="Sureshbabu K."/>
            <person name="Batra K."/>
            <person name="Sharma T.R."/>
            <person name="Mohapatra T."/>
            <person name="Singh N.K."/>
            <person name="Messing J."/>
            <person name="Nelson A.B."/>
            <person name="Fuks G."/>
            <person name="Kavchok S."/>
            <person name="Keizer G."/>
            <person name="Linton E."/>
            <person name="Llaca V."/>
            <person name="Song R."/>
            <person name="Tanyolac B."/>
            <person name="Young S."/>
            <person name="Ho-Il K."/>
            <person name="Hahn J.H."/>
            <person name="Sangsakoo G."/>
            <person name="Vanavichit A."/>
            <person name="de Mattos Luiz.A.T."/>
            <person name="Zimmer P.D."/>
            <person name="Malone G."/>
            <person name="Dellagostin O."/>
            <person name="de Oliveira A.C."/>
            <person name="Bevan M."/>
            <person name="Bancroft I."/>
            <person name="Minx P."/>
            <person name="Cordum H."/>
            <person name="Wilson R."/>
            <person name="Cheng Z."/>
            <person name="Jin W."/>
            <person name="Jiang J."/>
            <person name="Leong S.A."/>
            <person name="Iwama H."/>
            <person name="Gojobori T."/>
            <person name="Itoh T."/>
            <person name="Niimura Y."/>
            <person name="Fujii Y."/>
            <person name="Habara T."/>
            <person name="Sakai H."/>
            <person name="Sato Y."/>
            <person name="Wilson G."/>
            <person name="Kumar K."/>
            <person name="McCouch S."/>
            <person name="Juretic N."/>
            <person name="Hoen D."/>
            <person name="Wright S."/>
            <person name="Bruskiewich R."/>
            <person name="Bureau T."/>
            <person name="Miyao A."/>
            <person name="Hirochika H."/>
            <person name="Nishikawa T."/>
            <person name="Kadowaki K."/>
            <person name="Sugiura M."/>
            <person name="Burr B."/>
            <person name="Sasaki T."/>
        </authorList>
    </citation>
    <scope>NUCLEOTIDE SEQUENCE [LARGE SCALE GENOMIC DNA]</scope>
    <source>
        <strain evidence="4">cv. Nipponbare</strain>
    </source>
</reference>
<dbReference type="EMBL" id="AP004868">
    <property type="protein sequence ID" value="BAD25569.1"/>
    <property type="molecule type" value="Genomic_DNA"/>
</dbReference>
<organism evidence="3 4">
    <name type="scientific">Oryza sativa subsp. japonica</name>
    <name type="common">Rice</name>
    <dbReference type="NCBI Taxonomy" id="39947"/>
    <lineage>
        <taxon>Eukaryota</taxon>
        <taxon>Viridiplantae</taxon>
        <taxon>Streptophyta</taxon>
        <taxon>Embryophyta</taxon>
        <taxon>Tracheophyta</taxon>
        <taxon>Spermatophyta</taxon>
        <taxon>Magnoliopsida</taxon>
        <taxon>Liliopsida</taxon>
        <taxon>Poales</taxon>
        <taxon>Poaceae</taxon>
        <taxon>BOP clade</taxon>
        <taxon>Oryzoideae</taxon>
        <taxon>Oryzeae</taxon>
        <taxon>Oryzinae</taxon>
        <taxon>Oryza</taxon>
        <taxon>Oryza sativa</taxon>
    </lineage>
</organism>
<sequence>MAAIAACIDGDGCGCARWWRRWCLKAAAEAVPNGGDGGARRRQLRLQPRRCG</sequence>